<dbReference type="PROSITE" id="PS50088">
    <property type="entry name" value="ANK_REPEAT"/>
    <property type="match status" value="3"/>
</dbReference>
<keyword evidence="1" id="KW-0040">ANK repeat</keyword>
<dbReference type="Pfam" id="PF13637">
    <property type="entry name" value="Ank_4"/>
    <property type="match status" value="1"/>
</dbReference>
<reference evidence="2 3" key="1">
    <citation type="journal article" date="2019" name="G3 (Bethesda)">
        <title>Sequencing of a Wild Apple (Malus baccata) Genome Unravels the Differences Between Cultivated and Wild Apple Species Regarding Disease Resistance and Cold Tolerance.</title>
        <authorList>
            <person name="Chen X."/>
        </authorList>
    </citation>
    <scope>NUCLEOTIDE SEQUENCE [LARGE SCALE GENOMIC DNA]</scope>
    <source>
        <strain evidence="3">cv. Shandingzi</strain>
        <tissue evidence="2">Leaves</tissue>
    </source>
</reference>
<dbReference type="Gene3D" id="1.25.40.20">
    <property type="entry name" value="Ankyrin repeat-containing domain"/>
    <property type="match status" value="1"/>
</dbReference>
<gene>
    <name evidence="2" type="ORF">C1H46_000640</name>
</gene>
<accession>A0A540NSL3</accession>
<sequence length="428" mass="47558">MEGMNPSLYEAAATGDVGFLESIRNGRLTADLFQKTPKENNILHIAAEFKQINFFRKVKINHESPPFWATNKNGETPLHVAARVGCGEVVTFLIDHTKLHPIEGVDPEKEPIDGEAYKKLLRMPNLEMDTPLHVAVRYHHARAVKLLMEADPELCFSCYSTKESPLFLAVIAGSTSIADYILKQTPAQRSPSFQGTNGVTALHAAVTRIDFTNKGIVQSMVSKNPGIMEEVDEIGWTPLHYASLRGNLKAAQLLIQNSNSASYISDKLGMSALHVAAYEGHIQIIEELIRRCPDTCDLVNHKGQTALHVAVLGGKKNVVTYVLKTPKLARLINEADNDGNTPWHLAAICKNKKIVAILGRDSRLNRTAVNKESLQVRDILLAENKGRKAKKDERPPELRNLMAPFSTNIDHRYHSKISAIKNYNPTKK</sequence>
<evidence type="ECO:0000256" key="1">
    <source>
        <dbReference type="PROSITE-ProRule" id="PRU00023"/>
    </source>
</evidence>
<dbReference type="Pfam" id="PF12796">
    <property type="entry name" value="Ank_2"/>
    <property type="match status" value="3"/>
</dbReference>
<dbReference type="EMBL" id="VIEB01000009">
    <property type="protein sequence ID" value="TQE13633.1"/>
    <property type="molecule type" value="Genomic_DNA"/>
</dbReference>
<name>A0A540NSL3_MALBA</name>
<dbReference type="AlphaFoldDB" id="A0A540NSL3"/>
<dbReference type="PANTHER" id="PTHR24121:SF30">
    <property type="entry name" value="ANKYRIN REPEAT-CONTAINING PROTEIN ITN1-LIKE"/>
    <property type="match status" value="1"/>
</dbReference>
<dbReference type="InterPro" id="IPR002110">
    <property type="entry name" value="Ankyrin_rpt"/>
</dbReference>
<keyword evidence="3" id="KW-1185">Reference proteome</keyword>
<dbReference type="Proteomes" id="UP000315295">
    <property type="component" value="Unassembled WGS sequence"/>
</dbReference>
<feature type="repeat" description="ANK" evidence="1">
    <location>
        <begin position="268"/>
        <end position="291"/>
    </location>
</feature>
<dbReference type="PROSITE" id="PS50297">
    <property type="entry name" value="ANK_REP_REGION"/>
    <property type="match status" value="3"/>
</dbReference>
<feature type="repeat" description="ANK" evidence="1">
    <location>
        <begin position="234"/>
        <end position="266"/>
    </location>
</feature>
<proteinExistence type="predicted"/>
<comment type="caution">
    <text evidence="2">The sequence shown here is derived from an EMBL/GenBank/DDBJ whole genome shotgun (WGS) entry which is preliminary data.</text>
</comment>
<evidence type="ECO:0000313" key="2">
    <source>
        <dbReference type="EMBL" id="TQE13633.1"/>
    </source>
</evidence>
<feature type="repeat" description="ANK" evidence="1">
    <location>
        <begin position="73"/>
        <end position="96"/>
    </location>
</feature>
<dbReference type="SUPFAM" id="SSF48403">
    <property type="entry name" value="Ankyrin repeat"/>
    <property type="match status" value="1"/>
</dbReference>
<protein>
    <submittedName>
        <fullName evidence="2">Uncharacterized protein</fullName>
    </submittedName>
</protein>
<dbReference type="PANTHER" id="PTHR24121">
    <property type="entry name" value="NO MECHANORECEPTOR POTENTIAL C, ISOFORM D-RELATED"/>
    <property type="match status" value="1"/>
</dbReference>
<evidence type="ECO:0000313" key="3">
    <source>
        <dbReference type="Proteomes" id="UP000315295"/>
    </source>
</evidence>
<dbReference type="InterPro" id="IPR036770">
    <property type="entry name" value="Ankyrin_rpt-contain_sf"/>
</dbReference>
<dbReference type="SMART" id="SM00248">
    <property type="entry name" value="ANK"/>
    <property type="match status" value="9"/>
</dbReference>
<organism evidence="2 3">
    <name type="scientific">Malus baccata</name>
    <name type="common">Siberian crab apple</name>
    <name type="synonym">Pyrus baccata</name>
    <dbReference type="NCBI Taxonomy" id="106549"/>
    <lineage>
        <taxon>Eukaryota</taxon>
        <taxon>Viridiplantae</taxon>
        <taxon>Streptophyta</taxon>
        <taxon>Embryophyta</taxon>
        <taxon>Tracheophyta</taxon>
        <taxon>Spermatophyta</taxon>
        <taxon>Magnoliopsida</taxon>
        <taxon>eudicotyledons</taxon>
        <taxon>Gunneridae</taxon>
        <taxon>Pentapetalae</taxon>
        <taxon>rosids</taxon>
        <taxon>fabids</taxon>
        <taxon>Rosales</taxon>
        <taxon>Rosaceae</taxon>
        <taxon>Amygdaloideae</taxon>
        <taxon>Maleae</taxon>
        <taxon>Malus</taxon>
    </lineage>
</organism>
<dbReference type="STRING" id="106549.A0A540NSL3"/>